<dbReference type="Pfam" id="PF01636">
    <property type="entry name" value="APH"/>
    <property type="match status" value="1"/>
</dbReference>
<evidence type="ECO:0000313" key="5">
    <source>
        <dbReference type="EMBL" id="CAJ2500795.1"/>
    </source>
</evidence>
<feature type="domain" description="Aminoglycoside phosphotransferase" evidence="4">
    <location>
        <begin position="159"/>
        <end position="191"/>
    </location>
</feature>
<dbReference type="InterPro" id="IPR002575">
    <property type="entry name" value="Aminoglycoside_PTrfase"/>
</dbReference>
<gene>
    <name evidence="5" type="ORF">KHLLAP_LOCUS1263</name>
</gene>
<reference evidence="5" key="1">
    <citation type="submission" date="2023-10" db="EMBL/GenBank/DDBJ databases">
        <authorList>
            <person name="Hackl T."/>
        </authorList>
    </citation>
    <scope>NUCLEOTIDE SEQUENCE</scope>
</reference>
<dbReference type="SUPFAM" id="SSF56112">
    <property type="entry name" value="Protein kinase-like (PK-like)"/>
    <property type="match status" value="1"/>
</dbReference>
<dbReference type="PANTHER" id="PTHR37171:SF1">
    <property type="entry name" value="SERINE_THREONINE-PROTEIN KINASE YRZF-RELATED"/>
    <property type="match status" value="1"/>
</dbReference>
<evidence type="ECO:0000259" key="4">
    <source>
        <dbReference type="Pfam" id="PF01636"/>
    </source>
</evidence>
<name>A0AAI8V9F2_9PEZI</name>
<comment type="catalytic activity">
    <reaction evidence="3">
        <text>L-seryl-[protein] + ATP = O-phospho-L-seryl-[protein] + ADP + H(+)</text>
        <dbReference type="Rhea" id="RHEA:17989"/>
        <dbReference type="Rhea" id="RHEA-COMP:9863"/>
        <dbReference type="Rhea" id="RHEA-COMP:11604"/>
        <dbReference type="ChEBI" id="CHEBI:15378"/>
        <dbReference type="ChEBI" id="CHEBI:29999"/>
        <dbReference type="ChEBI" id="CHEBI:30616"/>
        <dbReference type="ChEBI" id="CHEBI:83421"/>
        <dbReference type="ChEBI" id="CHEBI:456216"/>
        <dbReference type="EC" id="2.7.11.1"/>
    </reaction>
</comment>
<organism evidence="5 6">
    <name type="scientific">Anthostomella pinea</name>
    <dbReference type="NCBI Taxonomy" id="933095"/>
    <lineage>
        <taxon>Eukaryota</taxon>
        <taxon>Fungi</taxon>
        <taxon>Dikarya</taxon>
        <taxon>Ascomycota</taxon>
        <taxon>Pezizomycotina</taxon>
        <taxon>Sordariomycetes</taxon>
        <taxon>Xylariomycetidae</taxon>
        <taxon>Xylariales</taxon>
        <taxon>Xylariaceae</taxon>
        <taxon>Anthostomella</taxon>
    </lineage>
</organism>
<evidence type="ECO:0000256" key="2">
    <source>
        <dbReference type="ARBA" id="ARBA00047899"/>
    </source>
</evidence>
<dbReference type="Proteomes" id="UP001295740">
    <property type="component" value="Unassembled WGS sequence"/>
</dbReference>
<dbReference type="EMBL" id="CAUWAG010000003">
    <property type="protein sequence ID" value="CAJ2500795.1"/>
    <property type="molecule type" value="Genomic_DNA"/>
</dbReference>
<protein>
    <recommendedName>
        <fullName evidence="1">non-specific serine/threonine protein kinase</fullName>
        <ecNumber evidence="1">2.7.11.1</ecNumber>
    </recommendedName>
</protein>
<keyword evidence="6" id="KW-1185">Reference proteome</keyword>
<proteinExistence type="predicted"/>
<dbReference type="Gene3D" id="1.10.510.10">
    <property type="entry name" value="Transferase(Phosphotransferase) domain 1"/>
    <property type="match status" value="1"/>
</dbReference>
<dbReference type="PROSITE" id="PS00109">
    <property type="entry name" value="PROTEIN_KINASE_TYR"/>
    <property type="match status" value="1"/>
</dbReference>
<evidence type="ECO:0000256" key="3">
    <source>
        <dbReference type="ARBA" id="ARBA00048679"/>
    </source>
</evidence>
<comment type="caution">
    <text evidence="5">The sequence shown here is derived from an EMBL/GenBank/DDBJ whole genome shotgun (WGS) entry which is preliminary data.</text>
</comment>
<sequence>MVKGAPLDKQCPNAALHQRGAPQNYHPIKHADFLRLLCDQLKTSLDDGVTKLGLEGSQGVLFQVTLLAYGYTFVSKGTVAAFIPNLEHEAAVYKHLEQMQGTAVPIFLGDVDLRNMGKVYYDDLRVYIEYMLFLSWGGNTIDSSASVGKVLGCLRSIHEKGVVHGDVRRANVLFDPRTGRVMVVDFERASIVKPARSPLGQVVPNKRPWDHGRNMEKNMGRPHSSLVGFQDDILAVNAAFSQ</sequence>
<dbReference type="InterPro" id="IPR008266">
    <property type="entry name" value="Tyr_kinase_AS"/>
</dbReference>
<evidence type="ECO:0000256" key="1">
    <source>
        <dbReference type="ARBA" id="ARBA00012513"/>
    </source>
</evidence>
<accession>A0AAI8V9F2</accession>
<dbReference type="InterPro" id="IPR011009">
    <property type="entry name" value="Kinase-like_dom_sf"/>
</dbReference>
<dbReference type="EC" id="2.7.11.1" evidence="1"/>
<comment type="catalytic activity">
    <reaction evidence="2">
        <text>L-threonyl-[protein] + ATP = O-phospho-L-threonyl-[protein] + ADP + H(+)</text>
        <dbReference type="Rhea" id="RHEA:46608"/>
        <dbReference type="Rhea" id="RHEA-COMP:11060"/>
        <dbReference type="Rhea" id="RHEA-COMP:11605"/>
        <dbReference type="ChEBI" id="CHEBI:15378"/>
        <dbReference type="ChEBI" id="CHEBI:30013"/>
        <dbReference type="ChEBI" id="CHEBI:30616"/>
        <dbReference type="ChEBI" id="CHEBI:61977"/>
        <dbReference type="ChEBI" id="CHEBI:456216"/>
        <dbReference type="EC" id="2.7.11.1"/>
    </reaction>
</comment>
<dbReference type="AlphaFoldDB" id="A0AAI8V9F2"/>
<dbReference type="GO" id="GO:0004674">
    <property type="term" value="F:protein serine/threonine kinase activity"/>
    <property type="evidence" value="ECO:0007669"/>
    <property type="project" value="UniProtKB-EC"/>
</dbReference>
<dbReference type="PANTHER" id="PTHR37171">
    <property type="entry name" value="SERINE/THREONINE-PROTEIN KINASE YRZF-RELATED"/>
    <property type="match status" value="1"/>
</dbReference>
<dbReference type="InterPro" id="IPR052396">
    <property type="entry name" value="Meiotic_Drive_Suppr_Kinase"/>
</dbReference>
<evidence type="ECO:0000313" key="6">
    <source>
        <dbReference type="Proteomes" id="UP001295740"/>
    </source>
</evidence>